<evidence type="ECO:0000256" key="1">
    <source>
        <dbReference type="SAM" id="Phobius"/>
    </source>
</evidence>
<keyword evidence="1" id="KW-1133">Transmembrane helix</keyword>
<reference evidence="2" key="1">
    <citation type="submission" date="2020-05" db="EMBL/GenBank/DDBJ databases">
        <authorList>
            <person name="Chiriac C."/>
            <person name="Salcher M."/>
            <person name="Ghai R."/>
            <person name="Kavagutti S V."/>
        </authorList>
    </citation>
    <scope>NUCLEOTIDE SEQUENCE</scope>
</reference>
<dbReference type="EMBL" id="CAFAAS010000001">
    <property type="protein sequence ID" value="CAB4794689.1"/>
    <property type="molecule type" value="Genomic_DNA"/>
</dbReference>
<protein>
    <submittedName>
        <fullName evidence="2">Unannotated protein</fullName>
    </submittedName>
</protein>
<keyword evidence="1" id="KW-0472">Membrane</keyword>
<sequence>MSWIAKLNRSNRLAFIIGAILGTIAIKTQPDGNLLVTTVCALMGGSITFTVWTLLKKLRQR</sequence>
<dbReference type="AlphaFoldDB" id="A0A6J6XEA4"/>
<name>A0A6J6XEA4_9ZZZZ</name>
<keyword evidence="1" id="KW-0812">Transmembrane</keyword>
<accession>A0A6J6XEA4</accession>
<evidence type="ECO:0000313" key="2">
    <source>
        <dbReference type="EMBL" id="CAB4794689.1"/>
    </source>
</evidence>
<proteinExistence type="predicted"/>
<organism evidence="2">
    <name type="scientific">freshwater metagenome</name>
    <dbReference type="NCBI Taxonomy" id="449393"/>
    <lineage>
        <taxon>unclassified sequences</taxon>
        <taxon>metagenomes</taxon>
        <taxon>ecological metagenomes</taxon>
    </lineage>
</organism>
<gene>
    <name evidence="2" type="ORF">UFOPK3077_00098</name>
</gene>
<feature type="transmembrane region" description="Helical" evidence="1">
    <location>
        <begin position="35"/>
        <end position="55"/>
    </location>
</feature>